<reference evidence="4" key="1">
    <citation type="submission" date="2017-08" db="EMBL/GenBank/DDBJ databases">
        <authorList>
            <person name="Polle J.E."/>
            <person name="Barry K."/>
            <person name="Cushman J."/>
            <person name="Schmutz J."/>
            <person name="Tran D."/>
            <person name="Hathwaick L.T."/>
            <person name="Yim W.C."/>
            <person name="Jenkins J."/>
            <person name="Mckie-Krisberg Z.M."/>
            <person name="Prochnik S."/>
            <person name="Lindquist E."/>
            <person name="Dockter R.B."/>
            <person name="Adam C."/>
            <person name="Molina H."/>
            <person name="Bunkerborg J."/>
            <person name="Jin E."/>
            <person name="Buchheim M."/>
            <person name="Magnuson J."/>
        </authorList>
    </citation>
    <scope>NUCLEOTIDE SEQUENCE</scope>
    <source>
        <strain evidence="4">CCAP 19/18</strain>
    </source>
</reference>
<dbReference type="PANTHER" id="PTHR44591">
    <property type="entry name" value="STRESS RESPONSE REGULATOR PROTEIN 1"/>
    <property type="match status" value="1"/>
</dbReference>
<dbReference type="InterPro" id="IPR011006">
    <property type="entry name" value="CheY-like_superfamily"/>
</dbReference>
<feature type="domain" description="Response regulatory" evidence="3">
    <location>
        <begin position="13"/>
        <end position="133"/>
    </location>
</feature>
<organism evidence="4 5">
    <name type="scientific">Dunaliella salina</name>
    <name type="common">Green alga</name>
    <name type="synonym">Protococcus salinus</name>
    <dbReference type="NCBI Taxonomy" id="3046"/>
    <lineage>
        <taxon>Eukaryota</taxon>
        <taxon>Viridiplantae</taxon>
        <taxon>Chlorophyta</taxon>
        <taxon>core chlorophytes</taxon>
        <taxon>Chlorophyceae</taxon>
        <taxon>CS clade</taxon>
        <taxon>Chlamydomonadales</taxon>
        <taxon>Dunaliellaceae</taxon>
        <taxon>Dunaliella</taxon>
    </lineage>
</organism>
<dbReference type="Gene3D" id="3.40.50.2300">
    <property type="match status" value="1"/>
</dbReference>
<sequence length="143" mass="16281">MKRTHYEAHNRLCILSIDDDAVNLLVIEQLLSQEGWRVVSAQDGEEALEFLTEEDTWPDFIFLDYQMNVGDSGDEICRKLRNLFGPTPVPIVMCTAFGEGSDAISKCREAGATDFLLKPFERGKMLEKVHLHCPDKVRADRDH</sequence>
<name>A0ABQ7GWY1_DUNSA</name>
<dbReference type="PANTHER" id="PTHR44591:SF3">
    <property type="entry name" value="RESPONSE REGULATORY DOMAIN-CONTAINING PROTEIN"/>
    <property type="match status" value="1"/>
</dbReference>
<dbReference type="CDD" id="cd17546">
    <property type="entry name" value="REC_hyHK_CKI1_RcsC-like"/>
    <property type="match status" value="1"/>
</dbReference>
<protein>
    <submittedName>
        <fullName evidence="4">CheY-like superfamily</fullName>
    </submittedName>
</protein>
<dbReference type="Proteomes" id="UP000815325">
    <property type="component" value="Unassembled WGS sequence"/>
</dbReference>
<dbReference type="PROSITE" id="PS50110">
    <property type="entry name" value="RESPONSE_REGULATORY"/>
    <property type="match status" value="1"/>
</dbReference>
<evidence type="ECO:0000259" key="3">
    <source>
        <dbReference type="PROSITE" id="PS50110"/>
    </source>
</evidence>
<gene>
    <name evidence="4" type="ORF">DUNSADRAFT_1514</name>
</gene>
<feature type="modified residue" description="4-aspartylphosphate" evidence="2">
    <location>
        <position position="64"/>
    </location>
</feature>
<keyword evidence="1 2" id="KW-0597">Phosphoprotein</keyword>
<dbReference type="EMBL" id="MU069554">
    <property type="protein sequence ID" value="KAF5839116.1"/>
    <property type="molecule type" value="Genomic_DNA"/>
</dbReference>
<dbReference type="SUPFAM" id="SSF52172">
    <property type="entry name" value="CheY-like"/>
    <property type="match status" value="1"/>
</dbReference>
<keyword evidence="5" id="KW-1185">Reference proteome</keyword>
<dbReference type="SMART" id="SM00448">
    <property type="entry name" value="REC"/>
    <property type="match status" value="1"/>
</dbReference>
<comment type="caution">
    <text evidence="4">The sequence shown here is derived from an EMBL/GenBank/DDBJ whole genome shotgun (WGS) entry which is preliminary data.</text>
</comment>
<evidence type="ECO:0000256" key="2">
    <source>
        <dbReference type="PROSITE-ProRule" id="PRU00169"/>
    </source>
</evidence>
<dbReference type="InterPro" id="IPR001789">
    <property type="entry name" value="Sig_transdc_resp-reg_receiver"/>
</dbReference>
<evidence type="ECO:0000313" key="4">
    <source>
        <dbReference type="EMBL" id="KAF5839116.1"/>
    </source>
</evidence>
<proteinExistence type="predicted"/>
<evidence type="ECO:0000313" key="5">
    <source>
        <dbReference type="Proteomes" id="UP000815325"/>
    </source>
</evidence>
<dbReference type="Pfam" id="PF00072">
    <property type="entry name" value="Response_reg"/>
    <property type="match status" value="1"/>
</dbReference>
<accession>A0ABQ7GWY1</accession>
<dbReference type="InterPro" id="IPR050595">
    <property type="entry name" value="Bact_response_regulator"/>
</dbReference>
<evidence type="ECO:0000256" key="1">
    <source>
        <dbReference type="ARBA" id="ARBA00022553"/>
    </source>
</evidence>